<evidence type="ECO:0000313" key="2">
    <source>
        <dbReference type="EMBL" id="MBR7839145.1"/>
    </source>
</evidence>
<dbReference type="Proteomes" id="UP000675781">
    <property type="component" value="Unassembled WGS sequence"/>
</dbReference>
<feature type="compositionally biased region" description="Polar residues" evidence="1">
    <location>
        <begin position="55"/>
        <end position="68"/>
    </location>
</feature>
<evidence type="ECO:0000256" key="1">
    <source>
        <dbReference type="SAM" id="MobiDB-lite"/>
    </source>
</evidence>
<accession>A0A941IRT0</accession>
<feature type="compositionally biased region" description="Low complexity" evidence="1">
    <location>
        <begin position="24"/>
        <end position="33"/>
    </location>
</feature>
<evidence type="ECO:0000313" key="3">
    <source>
        <dbReference type="Proteomes" id="UP000675781"/>
    </source>
</evidence>
<comment type="caution">
    <text evidence="2">The sequence shown here is derived from an EMBL/GenBank/DDBJ whole genome shotgun (WGS) entry which is preliminary data.</text>
</comment>
<feature type="compositionally biased region" description="Basic and acidic residues" evidence="1">
    <location>
        <begin position="43"/>
        <end position="52"/>
    </location>
</feature>
<reference evidence="2" key="1">
    <citation type="submission" date="2021-04" db="EMBL/GenBank/DDBJ databases">
        <title>Genome based classification of Actinospica acidithermotolerans sp. nov., an actinobacterium isolated from an Indonesian hot spring.</title>
        <authorList>
            <person name="Kusuma A.B."/>
            <person name="Putra K.E."/>
            <person name="Nafisah S."/>
            <person name="Loh J."/>
            <person name="Nouioui I."/>
            <person name="Goodfellow M."/>
        </authorList>
    </citation>
    <scope>NUCLEOTIDE SEQUENCE</scope>
    <source>
        <strain evidence="2">CSCA 57</strain>
    </source>
</reference>
<gene>
    <name evidence="2" type="ORF">KDL01_38135</name>
</gene>
<proteinExistence type="predicted"/>
<feature type="region of interest" description="Disordered" evidence="1">
    <location>
        <begin position="24"/>
        <end position="68"/>
    </location>
</feature>
<keyword evidence="3" id="KW-1185">Reference proteome</keyword>
<sequence length="68" mass="6936">MEVERAACALAVGAVAAVDAAAATGAPCGSPTAQTEMTVPHVRTPDPDDRRRNVVSLTPASLTHLDQP</sequence>
<protein>
    <submittedName>
        <fullName evidence="2">Uncharacterized protein</fullName>
    </submittedName>
</protein>
<dbReference type="RefSeq" id="WP_212533585.1">
    <property type="nucleotide sequence ID" value="NZ_JAGSOG010000384.1"/>
</dbReference>
<name>A0A941IRT0_9ACTN</name>
<dbReference type="AlphaFoldDB" id="A0A941IRT0"/>
<organism evidence="2 3">
    <name type="scientific">Actinospica durhamensis</name>
    <dbReference type="NCBI Taxonomy" id="1508375"/>
    <lineage>
        <taxon>Bacteria</taxon>
        <taxon>Bacillati</taxon>
        <taxon>Actinomycetota</taxon>
        <taxon>Actinomycetes</taxon>
        <taxon>Catenulisporales</taxon>
        <taxon>Actinospicaceae</taxon>
        <taxon>Actinospica</taxon>
    </lineage>
</organism>
<dbReference type="EMBL" id="JAGSOG010000384">
    <property type="protein sequence ID" value="MBR7839145.1"/>
    <property type="molecule type" value="Genomic_DNA"/>
</dbReference>